<sequence>MATSIASQLQAIKSLVLADEEPLKRPFTRPSILFNPKEAADIDIDTILNIALSGLEVLTSVDGRFRDYKNDLFSHKSKDLDRELMGIEENNKINATISSYLRLLSGHLQLPASLKTLEYLIRRYKIHVYNTEELISCALPYHDTHAFVRIVQLLNLGNNKWKFLEGVKVSGAPPPRTVIVQQCIRDMGVLEVLCNYASPTKKFLPSRPTINFCTAVVVEALGSVTTVDSDAVKRILPFVVSGLQPGTKGGSDHKAGALMIVALLANKVALSPKLVKSLIRSIAEIAREDVKESTDLQWFRLSLMALINLVQLQPVDMFPKKALDILKEIRDIAELLLGLSQEFNIDRFLSVLLESLVDYCSSDELCHLTLISIIEKVPMKNLVGHVVSNILFSCLRLSQKDSNSTSSGSWAKRTLVAINAKYPFELRGAVRKFLEETKVKSKKEDTGFEILSKVLDGNIDVSEAIPDSKIWFALHHPKAEVRRATLSGLNSSGVLKTKAVDPQRLVTIQDAILHQLHDDDLTVVQAALSIDGLPGMISPSDLLEGLNDVLKRCVIILMSNSSDKLALAGDVAVSCLKIVISSFPGMNDHFKKLSAMIFPLLLILPKTQKTNLKILELAKEQKLPFYHNIAVVSSKRKKSEPGSLSSINMEIVSSLAETFLKHPDEYLSLLTESCSNFKLSKTLFFMVLMQSLQMQNSRIGHSLALFEACFSVLKSEWEVFKYRFDGSVNEFSAEILSWDCRKFLDQLFDTDIEALNTKLLICIFWRLLEAFILAMPADVLLVGPLPDSLLFSCLLRLLWQVVIFAIVVSCHTFYLVMTVEYIYSLLPQDVNERWYSRLEELFVFFANSRLKHVFKEHRHYLVSKCKVSLVRFLSKFFTEEDVPAAVQIESLHCFTFLCSQADDSLLFELLAEFPSVLIPLASDNQETRVAAMGCIDGLYALWRRFDFSSKKNGSTALWSHFLDDLLGLMVQQKRLILSDKKFLSSFMTSLLSSSCNSLLVPESIGQRFDQQTKDKTIAFILGSALKLSAFGKLMILSLLKGLGSAILHVKDVRSFLSLLLERRSQHYIELHSSSPKLSGNEIRILCLLLESCASLFSLDNHDFNVYLVKALQVEMMSPEDPAVIEPCIAVLQKLSSQFYTGLTTDMQECLFCHLVLLFRHANGAVQDAAREALLRLNIMCSTVGQVLDPILKQESLVIGSAYGKKKKKSDEHQKSNFHADAIYKGENALSFLSSLLDILLLKKDIANRDLLLGPLFKLLGKVFSDGWLQQGAAIAKDEKWIQSSSGICQTISTTLIYIQQKLLIVLEDISASLLHAIPLKDDIVNKVNVKMLVECARSTNDGVTRNHVFSLLSAAAKVLPDKILEHILDILAVIGEATITQNDSHSRHVFEVLISAIVPCWLSKTDDKDKILQVFVNVLPEVAEHRRQSIVVYLLRTLGECDSLASLFVLLFRSLVSRKGLSYLSNTHASESFASFAQREWEYAFALQICEQYSCGIWLPSLVMMLQKVGIGNLGQEMLMELLCAMELILHKMHDPEFAFKLGSEEDSDNIQRKLEELMEQVVFLLQFVETRKKQMSVPITTRKDLKECMRAVLRSVTKVMNPAAYFKGIVNLLGNADGNVKKKALGLLCETVKDLDMAKPKHKRRRELDPDSNSRWFHLDDSAFESFRKMCSEVVLLVNNSTGESNISLKLTAVSTLEVLANRFASYDSVFNLCLVSVTNSISSRNLALASSCLRTTGALVNVLGLKALAELPLIMENVRKKSREISTYVDVQNESNEDKTQRESLMASVLITLEAVIDKLGGFLNPYLGDITELLVLCPEYLPGSDPKLKVKADAVRRLLTDKIQVRLALPPLLKIYSGAVDAGDSSLVIAFEILGNIISRMDRSSIGGFHGKIFDQCLLALDLRRQHRVSIQDIDIVEKSVISTVISLTMKLTETMFRPLFIRSIEWAESDVEDIGSMKSKSIDRAIVFYSLVNKLAESHRSLFVPYFKYLLEGCVQHLTDARGVNTANSTRKKKKARIQEAGTIKEQNGSLSINHWQLRALVISSLHKCFLYDTASLKFLDSTNFQVLLKPIVSQLAAEPPAGLEEHLNVPTVKEVDDLLVVCIGQMAVTAGTDLLWKPLNHEVLMQTRSEKVRSRILGLRIVKYFVENLKDEYLVLLAETIPFLGELLEDVELPVKSLAQDIIKEMESLSGESLRQYL</sequence>
<comment type="caution">
    <text evidence="1">The sequence shown here is derived from an EMBL/GenBank/DDBJ whole genome shotgun (WGS) entry which is preliminary data.</text>
</comment>
<reference evidence="2" key="1">
    <citation type="journal article" date="2023" name="Hortic. Res.">
        <title>A chromosome-level phased genome enabling allele-level studies in sweet orange: a case study on citrus Huanglongbing tolerance.</title>
        <authorList>
            <person name="Wu B."/>
            <person name="Yu Q."/>
            <person name="Deng Z."/>
            <person name="Duan Y."/>
            <person name="Luo F."/>
            <person name="Gmitter F. Jr."/>
        </authorList>
    </citation>
    <scope>NUCLEOTIDE SEQUENCE [LARGE SCALE GENOMIC DNA]</scope>
    <source>
        <strain evidence="2">cv. Valencia</strain>
    </source>
</reference>
<dbReference type="EMBL" id="CM039178">
    <property type="protein sequence ID" value="KAH9678605.1"/>
    <property type="molecule type" value="Genomic_DNA"/>
</dbReference>
<name>A0ACB8HUV5_CITSI</name>
<gene>
    <name evidence="1" type="ORF">KPL71_025786</name>
</gene>
<accession>A0ACB8HUV5</accession>
<protein>
    <submittedName>
        <fullName evidence="1">Uncharacterized protein</fullName>
    </submittedName>
</protein>
<dbReference type="Proteomes" id="UP000829398">
    <property type="component" value="Chromosome 9"/>
</dbReference>
<keyword evidence="2" id="KW-1185">Reference proteome</keyword>
<evidence type="ECO:0000313" key="2">
    <source>
        <dbReference type="Proteomes" id="UP000829398"/>
    </source>
</evidence>
<proteinExistence type="predicted"/>
<evidence type="ECO:0000313" key="1">
    <source>
        <dbReference type="EMBL" id="KAH9678605.1"/>
    </source>
</evidence>
<organism evidence="1 2">
    <name type="scientific">Citrus sinensis</name>
    <name type="common">Sweet orange</name>
    <name type="synonym">Citrus aurantium var. sinensis</name>
    <dbReference type="NCBI Taxonomy" id="2711"/>
    <lineage>
        <taxon>Eukaryota</taxon>
        <taxon>Viridiplantae</taxon>
        <taxon>Streptophyta</taxon>
        <taxon>Embryophyta</taxon>
        <taxon>Tracheophyta</taxon>
        <taxon>Spermatophyta</taxon>
        <taxon>Magnoliopsida</taxon>
        <taxon>eudicotyledons</taxon>
        <taxon>Gunneridae</taxon>
        <taxon>Pentapetalae</taxon>
        <taxon>rosids</taxon>
        <taxon>malvids</taxon>
        <taxon>Sapindales</taxon>
        <taxon>Rutaceae</taxon>
        <taxon>Aurantioideae</taxon>
        <taxon>Citrus</taxon>
    </lineage>
</organism>